<dbReference type="GO" id="GO:0008429">
    <property type="term" value="F:phosphatidylethanolamine binding"/>
    <property type="evidence" value="ECO:0007669"/>
    <property type="project" value="TreeGrafter"/>
</dbReference>
<dbReference type="InterPro" id="IPR000008">
    <property type="entry name" value="C2_dom"/>
</dbReference>
<dbReference type="Pfam" id="PF00168">
    <property type="entry name" value="C2"/>
    <property type="match status" value="2"/>
</dbReference>
<dbReference type="SMART" id="SM00239">
    <property type="entry name" value="C2"/>
    <property type="match status" value="2"/>
</dbReference>
<dbReference type="SUPFAM" id="SSF49562">
    <property type="entry name" value="C2 domain (Calcium/lipid-binding domain, CaLB)"/>
    <property type="match status" value="2"/>
</dbReference>
<feature type="domain" description="C2" evidence="1">
    <location>
        <begin position="1"/>
        <end position="81"/>
    </location>
</feature>
<proteinExistence type="predicted"/>
<reference evidence="2" key="1">
    <citation type="submission" date="2016-06" db="UniProtKB">
        <authorList>
            <consortium name="WormBaseParasite"/>
        </authorList>
    </citation>
    <scope>IDENTIFICATION</scope>
</reference>
<evidence type="ECO:0000259" key="1">
    <source>
        <dbReference type="PROSITE" id="PS50004"/>
    </source>
</evidence>
<dbReference type="STRING" id="387005.A0A183I5W5"/>
<dbReference type="InterPro" id="IPR035892">
    <property type="entry name" value="C2_domain_sf"/>
</dbReference>
<dbReference type="Gene3D" id="2.60.40.150">
    <property type="entry name" value="C2 domain"/>
    <property type="match status" value="2"/>
</dbReference>
<name>A0A183I5W5_9BILA</name>
<dbReference type="InterPro" id="IPR051634">
    <property type="entry name" value="Extended_Synaptotagmin"/>
</dbReference>
<dbReference type="PROSITE" id="PS50004">
    <property type="entry name" value="C2"/>
    <property type="match status" value="1"/>
</dbReference>
<dbReference type="PANTHER" id="PTHR45761:SF1">
    <property type="entry name" value="EXTENDED SYNAPTOTAGMIN-LIKE PROTEIN 2, ISOFORM C"/>
    <property type="match status" value="1"/>
</dbReference>
<organism evidence="2">
    <name type="scientific">Onchocerca flexuosa</name>
    <dbReference type="NCBI Taxonomy" id="387005"/>
    <lineage>
        <taxon>Eukaryota</taxon>
        <taxon>Metazoa</taxon>
        <taxon>Ecdysozoa</taxon>
        <taxon>Nematoda</taxon>
        <taxon>Chromadorea</taxon>
        <taxon>Rhabditida</taxon>
        <taxon>Spirurina</taxon>
        <taxon>Spiruromorpha</taxon>
        <taxon>Filarioidea</taxon>
        <taxon>Onchocercidae</taxon>
        <taxon>Onchocerca</taxon>
    </lineage>
</organism>
<accession>A0A183I5W5</accession>
<dbReference type="GO" id="GO:0031210">
    <property type="term" value="F:phosphatidylcholine binding"/>
    <property type="evidence" value="ECO:0007669"/>
    <property type="project" value="TreeGrafter"/>
</dbReference>
<dbReference type="GO" id="GO:0005789">
    <property type="term" value="C:endoplasmic reticulum membrane"/>
    <property type="evidence" value="ECO:0007669"/>
    <property type="project" value="TreeGrafter"/>
</dbReference>
<dbReference type="GO" id="GO:0035091">
    <property type="term" value="F:phosphatidylinositol binding"/>
    <property type="evidence" value="ECO:0007669"/>
    <property type="project" value="TreeGrafter"/>
</dbReference>
<dbReference type="WBParaSite" id="OFLC_0001513801-mRNA-1">
    <property type="protein sequence ID" value="OFLC_0001513801-mRNA-1"/>
    <property type="gene ID" value="OFLC_0001513801"/>
</dbReference>
<dbReference type="AlphaFoldDB" id="A0A183I5W5"/>
<dbReference type="GO" id="GO:0005509">
    <property type="term" value="F:calcium ion binding"/>
    <property type="evidence" value="ECO:0007669"/>
    <property type="project" value="TreeGrafter"/>
</dbReference>
<sequence>LFYAICCVFSVGSQFHRTKTIDNDLNPVWNEYFEFIVDQADGQKLRIELFDYDKTSSDEELGRLTIDLDNVRTKKNLDSWFPLDACKHGDIHIQAAWMNLSSSPQDLTYQEYGTSWFNTNKPMHSALLMIFIDSVSDLPVSLGRDSQQTPTKIRTVNPLFQSKILFFVRHPEGQELKFEAIDDTTKRCIGELILPLKTILREPNMEFFEQTVPLTQGVHQSSMVVTARIRALVTDQQKKNSISSDNKQSIYGND</sequence>
<protein>
    <submittedName>
        <fullName evidence="2">C2 domain-containing protein</fullName>
    </submittedName>
</protein>
<dbReference type="PANTHER" id="PTHR45761">
    <property type="entry name" value="EXTENDED SYNAPTOTAGMIN-LIKE PROTEIN 2, ISOFORM C"/>
    <property type="match status" value="1"/>
</dbReference>
<dbReference type="GO" id="GO:0005544">
    <property type="term" value="F:calcium-dependent phospholipid binding"/>
    <property type="evidence" value="ECO:0007669"/>
    <property type="project" value="TreeGrafter"/>
</dbReference>
<evidence type="ECO:0000313" key="2">
    <source>
        <dbReference type="WBParaSite" id="OFLC_0001513801-mRNA-1"/>
    </source>
</evidence>